<comment type="pathway">
    <text evidence="6">Amino-acid biosynthesis; L-arginine biosynthesis; N(2)-acetyl-L-ornithine from L-glutamate: step 3/4.</text>
</comment>
<dbReference type="EMBL" id="JACIJS010000007">
    <property type="protein sequence ID" value="MBB5516332.1"/>
    <property type="molecule type" value="Genomic_DNA"/>
</dbReference>
<comment type="similarity">
    <text evidence="6">Belongs to the NAGSA dehydrogenase family. Type 2 subfamily.</text>
</comment>
<keyword evidence="4 6" id="KW-0521">NADP</keyword>
<dbReference type="SUPFAM" id="SSF51735">
    <property type="entry name" value="NAD(P)-binding Rossmann-fold domains"/>
    <property type="match status" value="1"/>
</dbReference>
<dbReference type="Gene3D" id="3.30.360.10">
    <property type="entry name" value="Dihydrodipicolinate Reductase, domain 2"/>
    <property type="match status" value="1"/>
</dbReference>
<feature type="active site" evidence="6">
    <location>
        <position position="116"/>
    </location>
</feature>
<dbReference type="Gene3D" id="3.40.50.720">
    <property type="entry name" value="NAD(P)-binding Rossmann-like Domain"/>
    <property type="match status" value="1"/>
</dbReference>
<reference evidence="8 9" key="1">
    <citation type="submission" date="2020-08" db="EMBL/GenBank/DDBJ databases">
        <title>Genomic Encyclopedia of Type Strains, Phase IV (KMG-IV): sequencing the most valuable type-strain genomes for metagenomic binning, comparative biology and taxonomic classification.</title>
        <authorList>
            <person name="Goeker M."/>
        </authorList>
    </citation>
    <scope>NUCLEOTIDE SEQUENCE [LARGE SCALE GENOMIC DNA]</scope>
    <source>
        <strain evidence="8 9">DSM 103377</strain>
    </source>
</reference>
<dbReference type="HAMAP" id="MF_01110">
    <property type="entry name" value="ArgC_type2"/>
    <property type="match status" value="1"/>
</dbReference>
<dbReference type="GO" id="GO:0005737">
    <property type="term" value="C:cytoplasm"/>
    <property type="evidence" value="ECO:0007669"/>
    <property type="project" value="UniProtKB-SubCell"/>
</dbReference>
<protein>
    <recommendedName>
        <fullName evidence="6">N-acetyl-gamma-glutamyl-phosphate reductase</fullName>
        <shortName evidence="6">AGPR</shortName>
        <ecNumber evidence="6">1.2.1.38</ecNumber>
    </recommendedName>
    <alternativeName>
        <fullName evidence="6">N-acetyl-glutamate semialdehyde dehydrogenase</fullName>
        <shortName evidence="6">NAGSA dehydrogenase</shortName>
    </alternativeName>
</protein>
<dbReference type="InterPro" id="IPR000534">
    <property type="entry name" value="Semialdehyde_DH_NAD-bd"/>
</dbReference>
<dbReference type="InterPro" id="IPR058924">
    <property type="entry name" value="AGPR_dimerisation_dom"/>
</dbReference>
<evidence type="ECO:0000256" key="4">
    <source>
        <dbReference type="ARBA" id="ARBA00022857"/>
    </source>
</evidence>
<evidence type="ECO:0000313" key="8">
    <source>
        <dbReference type="EMBL" id="MBB5516332.1"/>
    </source>
</evidence>
<evidence type="ECO:0000256" key="3">
    <source>
        <dbReference type="ARBA" id="ARBA00022605"/>
    </source>
</evidence>
<dbReference type="SUPFAM" id="SSF55347">
    <property type="entry name" value="Glyceraldehyde-3-phosphate dehydrogenase-like, C-terminal domain"/>
    <property type="match status" value="1"/>
</dbReference>
<comment type="caution">
    <text evidence="8">The sequence shown here is derived from an EMBL/GenBank/DDBJ whole genome shotgun (WGS) entry which is preliminary data.</text>
</comment>
<dbReference type="RefSeq" id="WP_184011855.1">
    <property type="nucleotide sequence ID" value="NZ_JACIJS010000007.1"/>
</dbReference>
<dbReference type="GO" id="GO:0003942">
    <property type="term" value="F:N-acetyl-gamma-glutamyl-phosphate reductase activity"/>
    <property type="evidence" value="ECO:0007669"/>
    <property type="project" value="UniProtKB-UniRule"/>
</dbReference>
<evidence type="ECO:0000256" key="5">
    <source>
        <dbReference type="ARBA" id="ARBA00023002"/>
    </source>
</evidence>
<dbReference type="CDD" id="cd17896">
    <property type="entry name" value="AGPR_2_N"/>
    <property type="match status" value="1"/>
</dbReference>
<dbReference type="InterPro" id="IPR050085">
    <property type="entry name" value="AGPR"/>
</dbReference>
<evidence type="ECO:0000313" key="9">
    <source>
        <dbReference type="Proteomes" id="UP000553766"/>
    </source>
</evidence>
<evidence type="ECO:0000256" key="6">
    <source>
        <dbReference type="HAMAP-Rule" id="MF_01110"/>
    </source>
</evidence>
<dbReference type="PANTHER" id="PTHR32338:SF10">
    <property type="entry name" value="N-ACETYL-GAMMA-GLUTAMYL-PHOSPHATE REDUCTASE, CHLOROPLASTIC-RELATED"/>
    <property type="match status" value="1"/>
</dbReference>
<name>A0A840WRN6_9RHOB</name>
<accession>A0A840WRN6</accession>
<dbReference type="GO" id="GO:0006526">
    <property type="term" value="P:L-arginine biosynthetic process"/>
    <property type="evidence" value="ECO:0007669"/>
    <property type="project" value="UniProtKB-UniRule"/>
</dbReference>
<sequence>MTTQVFIDGEAGTTGLQIFDRLKDRSDISLIQLGEDRRKDLDARRDALNAADVAILCLPDAAAIDSVEMIENDTTRVIDASTAHRVADGWVYGFPELTKGHAEAVANARFVANVGCYATGSISLIRPLVEAGLLAADAGLTIHGVSGYTGGGKALIAEMEAAGSSDFFLYGLDQGHKHLPEITKYGLLSRPPIFVPAVAKYAQGMALTLSLPKGMVDGDREALLAVYQAHYAHGGDVIVVSDTEARLDPQMHNDTNTMSIHVRGNAETGQMVAVAVLDNLGKGASGSAVQNLDLMICA</sequence>
<dbReference type="InterPro" id="IPR036291">
    <property type="entry name" value="NAD(P)-bd_dom_sf"/>
</dbReference>
<dbReference type="CDD" id="cd23935">
    <property type="entry name" value="AGPR_2_C"/>
    <property type="match status" value="1"/>
</dbReference>
<keyword evidence="2 6" id="KW-0055">Arginine biosynthesis</keyword>
<comment type="catalytic activity">
    <reaction evidence="6">
        <text>N-acetyl-L-glutamate 5-semialdehyde + phosphate + NADP(+) = N-acetyl-L-glutamyl 5-phosphate + NADPH + H(+)</text>
        <dbReference type="Rhea" id="RHEA:21588"/>
        <dbReference type="ChEBI" id="CHEBI:15378"/>
        <dbReference type="ChEBI" id="CHEBI:29123"/>
        <dbReference type="ChEBI" id="CHEBI:43474"/>
        <dbReference type="ChEBI" id="CHEBI:57783"/>
        <dbReference type="ChEBI" id="CHEBI:57936"/>
        <dbReference type="ChEBI" id="CHEBI:58349"/>
        <dbReference type="EC" id="1.2.1.38"/>
    </reaction>
</comment>
<comment type="subcellular location">
    <subcellularLocation>
        <location evidence="6">Cytoplasm</location>
    </subcellularLocation>
</comment>
<dbReference type="Pfam" id="PF22698">
    <property type="entry name" value="Semialdhyde_dhC_1"/>
    <property type="match status" value="1"/>
</dbReference>
<keyword evidence="9" id="KW-1185">Reference proteome</keyword>
<keyword evidence="5 6" id="KW-0560">Oxidoreductase</keyword>
<gene>
    <name evidence="6" type="primary">argC</name>
    <name evidence="8" type="ORF">FHS89_002363</name>
</gene>
<feature type="domain" description="Semialdehyde dehydrogenase NAD-binding" evidence="7">
    <location>
        <begin position="4"/>
        <end position="105"/>
    </location>
</feature>
<comment type="function">
    <text evidence="6">Catalyzes the NADPH-dependent reduction of N-acetyl-5-glutamyl phosphate to yield N-acetyl-L-glutamate 5-semialdehyde.</text>
</comment>
<dbReference type="AlphaFoldDB" id="A0A840WRN6"/>
<keyword evidence="3 6" id="KW-0028">Amino-acid biosynthesis</keyword>
<evidence type="ECO:0000256" key="2">
    <source>
        <dbReference type="ARBA" id="ARBA00022571"/>
    </source>
</evidence>
<dbReference type="NCBIfam" id="TIGR01851">
    <property type="entry name" value="argC_other"/>
    <property type="match status" value="1"/>
</dbReference>
<dbReference type="GO" id="GO:0051287">
    <property type="term" value="F:NAD binding"/>
    <property type="evidence" value="ECO:0007669"/>
    <property type="project" value="InterPro"/>
</dbReference>
<dbReference type="Pfam" id="PF01118">
    <property type="entry name" value="Semialdhyde_dh"/>
    <property type="match status" value="1"/>
</dbReference>
<dbReference type="SMART" id="SM00859">
    <property type="entry name" value="Semialdhyde_dh"/>
    <property type="match status" value="1"/>
</dbReference>
<dbReference type="InterPro" id="IPR010136">
    <property type="entry name" value="AGPR_type-2"/>
</dbReference>
<dbReference type="EC" id="1.2.1.38" evidence="6"/>
<evidence type="ECO:0000259" key="7">
    <source>
        <dbReference type="SMART" id="SM00859"/>
    </source>
</evidence>
<proteinExistence type="inferred from homology"/>
<evidence type="ECO:0000256" key="1">
    <source>
        <dbReference type="ARBA" id="ARBA00022490"/>
    </source>
</evidence>
<keyword evidence="1 6" id="KW-0963">Cytoplasm</keyword>
<organism evidence="8 9">
    <name type="scientific">Rubricella aquisinus</name>
    <dbReference type="NCBI Taxonomy" id="2028108"/>
    <lineage>
        <taxon>Bacteria</taxon>
        <taxon>Pseudomonadati</taxon>
        <taxon>Pseudomonadota</taxon>
        <taxon>Alphaproteobacteria</taxon>
        <taxon>Rhodobacterales</taxon>
        <taxon>Paracoccaceae</taxon>
        <taxon>Rubricella</taxon>
    </lineage>
</organism>
<dbReference type="PANTHER" id="PTHR32338">
    <property type="entry name" value="N-ACETYL-GAMMA-GLUTAMYL-PHOSPHATE REDUCTASE, CHLOROPLASTIC-RELATED-RELATED"/>
    <property type="match status" value="1"/>
</dbReference>
<dbReference type="Proteomes" id="UP000553766">
    <property type="component" value="Unassembled WGS sequence"/>
</dbReference>
<dbReference type="UniPathway" id="UPA00068">
    <property type="reaction ID" value="UER00108"/>
</dbReference>